<organism evidence="8 9">
    <name type="scientific">Tetraparma gracilis</name>
    <dbReference type="NCBI Taxonomy" id="2962635"/>
    <lineage>
        <taxon>Eukaryota</taxon>
        <taxon>Sar</taxon>
        <taxon>Stramenopiles</taxon>
        <taxon>Ochrophyta</taxon>
        <taxon>Bolidophyceae</taxon>
        <taxon>Parmales</taxon>
        <taxon>Triparmaceae</taxon>
        <taxon>Tetraparma</taxon>
    </lineage>
</organism>
<evidence type="ECO:0000313" key="8">
    <source>
        <dbReference type="EMBL" id="GMI41167.1"/>
    </source>
</evidence>
<sequence length="2823" mass="292880">MAHVDRIFASRSGELSAAAAGSSNGDVIALNPLSVYAEELISLGEGYSASELTIRCGDGADPAERCTLDGEGARGIFYVEGSGTSALFSGLRLANGQPQLVFGNSDPWLVNGGAAYCWDAAVEFENCDFENNAVSSGFFADGGVGGAIYGHGAAVTVRGCTFAGNVASGYGTNGNGGGGGAIGLVQGSTCLVSGSTFTGNDAAGASKGGGAIYVAGAAATLDVYASAFSGNAAREALGADVRSDGAAATVHGACEPGAGLSADAEQGGAIDAAGDVGGSLFSYAAACGPCPAGTYTPADGWCTACLAGYYNPAAGSDSADACLPCAKGTGSGEGSASADDCAACPPGSFSVRDGSPCALCPAGTHSEITGATSAGVCAACPEGASSSSDRSECVLECAAGTYMGGDGCVACPAGTYGEAAGATSDAACAPCPAGSFSGAEGAASSSACSSCPAGSYSAAASPTCTSCGPGEYGPAPAAGECASCAAGKASGVEAAADEAVCTECVAGRYSVEGASACTACEPGTYTSSPAAGSCSQCPPGSSSSEPAAAACESCAPGTYVGAAGSTACTPCPASTFNPSSAASEADACLPCPATQSSPKGAAHCSFCFEVTVVDRPLSSADSVHVAGWDETDFSLVISNGASTVMDAATGATVFPLEDGGAMDEVCLVCGTCARIELDAGQEAEANYDPCACSEGNVIPTHPFEGSTVHYVETYNTGCTKFDELPAPYCYVDRLCDWAESGADYGYPSLRWRECDLDADNRFGALSFSDTYTDEHCAADCATTCPVGQQPNMADTGCEPCAPGTFSDTDGVERCTPCQPGEYNADVGGTVGCVPCSAGSVASGLASASCDLCPPFTYSASDGATECTACEMGANAPEGSSSCSTCESGVVTTAGSCGTVLTYERSTKTEMWTGLEGGIELGRLTDSPLFPLEPDLTSYNNSDFFFEVPPAPADDNFGYRLTGYFRAPATGNYTFFVACAGQARLSLDGQAIARVDADGNGLPYANLGRIYDQYPEQTSRPRSLVEGKFYLIEALGKVGALSDSQWVVLNEASRLSVGVAMPNGVESKPIAIPTYIYQLNTCDAGQDASSGECEDCTAGTYIDAGVDSATCTPCPRGRFSSTPGATSCQLCDGGTTTAGNGMLEASCTEVCSAGRYAVPGSPSCSACPSGKYIGATGSSACLDCEAGFATEPGATAASACSACETGTYSGEAGLPCSPCPMGRFSSTAGSMSCSECAPGKSSPEGTSAALACHNATREVADSAGLTSALDSSAHGDVIILDPATSYSGAMFEGSDWRESAFFIDTGVTLECSDLETKCELTGEAERRVRLDRCRITENTVAQSSYVDQAEVFGKLDDMTEARVTPEEFMDWAENTGTRAAAVVAEGGGMLIIDSHVNMTRCEVRGNIAWAVLGMVSGGGIQIHRSVVNIVASVFTENEVSVYNFALTYDIVQRSQGDLVTSALALDFPGVVDTMVRNMYLLMTHISDSAGAAISVGSELDYYVDVSGNSKDQLFLKDIGQNEVGSDVSMVGCFFSANKMSGGKGGAQDVALTKHRLEAEPPHSLVIHTSCPEGYDPTAVRGLPFLGSDGIAGDQYSYDCPCRAGTYRLSEGDQAYNEMPGRNNPAECLKCPLGTYSSSLGASSNSTCITCGAGKTGSDEGAGDAGSCESCPTGTYATSFQLSCTTCPRGTYADATGGTSLEDCVACPGGTASSAEGATSVSTCTTCQAGTFSESRSTSCEACPAGTWSGDEGASFSACTSCPAGSASPDAGAVAADTCSTCPSGYFAEPGAPTCSPCPRGTYGPDSEATSVGGCLKCELGLTSNSGSSSKNQCYDDSEVFFNVFSTSVNDNKIFLNSNETLEPIIEEAGEGFFSLVFVSNSTMLTSSPATNEVSEYNYTGSRIRDVTVPSARGLLHLPRFSQVAVGSASRVQFLSEDRLEEVGSLELEGDCQDLALVGPDKILASTNSSVYLACIPGSGCVGGTERILEGLDPAIIPKLAKIESHNTFLVTAADGVLECPLLSSSTIEDCAPFLDTRSQVPASAVTVDEARGQVLVGDSDSFEIIAVDFHGDSIRAINTPTYSPRSLVALPPSFSATSPVNIDIVFRDRFGEKVRGVESELPNFRVRAEGQVPSIEEGLSLPHIIKGELENNRAVLAIPFAGSWAVELLEVIGGTEHNIGGAAGSFNIEVEPGVTAASTCVVEYNSTITAGDRVEMSLSTYDVRRNPTSGDGDAFWAEINGGNRTELQKTDGQFSLSFPFTSARTHTVKIELESTSSVSVDAGGGLLPADIVGSYGLEVQPAAPDLSQCEHSLESMIKYEDGEELSLQVFPHDMYGNPVTDKEGFNVTVDGTEHRLSPPTYKHELDTTGRDSVEVSFSYDGELFAGPLTLFPTSERELPVVQLAVGGCLVVLLFVAIYTYSQRQSDASIKRVQAEMKSEVVRFSKQRQDLEAMNEELVDEVRRKKHSEEELLVMVAALEEVSKERQDELREVMIESKELKIERLLGKGGFGVVNLAVYKGGRVAMKQLLTVNNENVLRFRHECFLMKNLSHPHVVNLVGVCWSEDMFACCLEFVENGSLEDWLRRTAGGKVDGGTRIDGNTNMEVEEAAGWKESVIHRDLKPDNMLLTKDWTLKLTDFGEARAANLGATMTSVGTPIYIAPEVMRADHYDQKADTWSYGLCLVAMIRAERNIQETYPKLHALIQECWLVRKKDRPNFDQIVARLQGEIGDELKRKEEPEITVYSEEDDKIYHERMLAGQDDLEDSEEEGGEMVTARVQVHRLKQEHEAAMAKVLHELEVHKKREKKLKKQLKETGGGKGGGGQG</sequence>
<reference evidence="8 9" key="1">
    <citation type="journal article" date="2023" name="Commun. Biol.">
        <title>Genome analysis of Parmales, the sister group of diatoms, reveals the evolutionary specialization of diatoms from phago-mixotrophs to photoautotrophs.</title>
        <authorList>
            <person name="Ban H."/>
            <person name="Sato S."/>
            <person name="Yoshikawa S."/>
            <person name="Yamada K."/>
            <person name="Nakamura Y."/>
            <person name="Ichinomiya M."/>
            <person name="Sato N."/>
            <person name="Blanc-Mathieu R."/>
            <person name="Endo H."/>
            <person name="Kuwata A."/>
            <person name="Ogata H."/>
        </authorList>
    </citation>
    <scope>NUCLEOTIDE SEQUENCE [LARGE SCALE GENOMIC DNA]</scope>
</reference>
<evidence type="ECO:0000256" key="1">
    <source>
        <dbReference type="ARBA" id="ARBA00022741"/>
    </source>
</evidence>
<evidence type="ECO:0000313" key="9">
    <source>
        <dbReference type="Proteomes" id="UP001165060"/>
    </source>
</evidence>
<feature type="region of interest" description="Disordered" evidence="5">
    <location>
        <begin position="2803"/>
        <end position="2823"/>
    </location>
</feature>
<keyword evidence="2 3" id="KW-0067">ATP-binding</keyword>
<dbReference type="PANTHER" id="PTHR46967:SF2">
    <property type="entry name" value="SUSHI, VON WILLEBRAND FACTOR TYPE A, EGF AND PENTRAXIN DOMAIN-CONTAINING PROTEIN 1-LIKE"/>
    <property type="match status" value="1"/>
</dbReference>
<dbReference type="Pfam" id="PF00069">
    <property type="entry name" value="Pkinase"/>
    <property type="match status" value="1"/>
</dbReference>
<dbReference type="InterPro" id="IPR009030">
    <property type="entry name" value="Growth_fac_rcpt_cys_sf"/>
</dbReference>
<dbReference type="EMBL" id="BRYB01000981">
    <property type="protein sequence ID" value="GMI41167.1"/>
    <property type="molecule type" value="Genomic_DNA"/>
</dbReference>
<name>A0ABQ6N650_9STRA</name>
<dbReference type="PROSITE" id="PS00107">
    <property type="entry name" value="PROTEIN_KINASE_ATP"/>
    <property type="match status" value="1"/>
</dbReference>
<dbReference type="InterPro" id="IPR008271">
    <property type="entry name" value="Ser/Thr_kinase_AS"/>
</dbReference>
<accession>A0ABQ6N650</accession>
<dbReference type="PANTHER" id="PTHR46967">
    <property type="entry name" value="INSULIN-LIKE GROWTH FACTOR BINDING PROTEIN,N-TERMINAL"/>
    <property type="match status" value="1"/>
</dbReference>
<dbReference type="SUPFAM" id="SSF51126">
    <property type="entry name" value="Pectin lyase-like"/>
    <property type="match status" value="1"/>
</dbReference>
<proteinExistence type="predicted"/>
<comment type="caution">
    <text evidence="8">The sequence shown here is derived from an EMBL/GenBank/DDBJ whole genome shotgun (WGS) entry which is preliminary data.</text>
</comment>
<dbReference type="InterPro" id="IPR017441">
    <property type="entry name" value="Protein_kinase_ATP_BS"/>
</dbReference>
<feature type="compositionally biased region" description="Gly residues" evidence="5">
    <location>
        <begin position="2813"/>
        <end position="2823"/>
    </location>
</feature>
<evidence type="ECO:0000256" key="4">
    <source>
        <dbReference type="SAM" id="Coils"/>
    </source>
</evidence>
<dbReference type="InterPro" id="IPR012334">
    <property type="entry name" value="Pectin_lyas_fold"/>
</dbReference>
<dbReference type="SMART" id="SM01411">
    <property type="entry name" value="Ephrin_rec_like"/>
    <property type="match status" value="15"/>
</dbReference>
<evidence type="ECO:0000259" key="6">
    <source>
        <dbReference type="PROSITE" id="PS50011"/>
    </source>
</evidence>
<evidence type="ECO:0000256" key="3">
    <source>
        <dbReference type="PROSITE-ProRule" id="PRU10141"/>
    </source>
</evidence>
<dbReference type="InterPro" id="IPR011658">
    <property type="entry name" value="PA14_dom"/>
</dbReference>
<dbReference type="SUPFAM" id="SSF56988">
    <property type="entry name" value="Anthrax protective antigen"/>
    <property type="match status" value="1"/>
</dbReference>
<dbReference type="Pfam" id="PF07699">
    <property type="entry name" value="Ephrin_rec_like"/>
    <property type="match status" value="5"/>
</dbReference>
<keyword evidence="4" id="KW-0175">Coiled coil</keyword>
<dbReference type="PROSITE" id="PS00108">
    <property type="entry name" value="PROTEIN_KINASE_ST"/>
    <property type="match status" value="1"/>
</dbReference>
<dbReference type="SMART" id="SM00261">
    <property type="entry name" value="FU"/>
    <property type="match status" value="5"/>
</dbReference>
<evidence type="ECO:0000256" key="5">
    <source>
        <dbReference type="SAM" id="MobiDB-lite"/>
    </source>
</evidence>
<dbReference type="InterPro" id="IPR011641">
    <property type="entry name" value="Tyr-kin_ephrin_A/B_rcpt-like"/>
</dbReference>
<evidence type="ECO:0008006" key="10">
    <source>
        <dbReference type="Google" id="ProtNLM"/>
    </source>
</evidence>
<protein>
    <recommendedName>
        <fullName evidence="10">PA14 domain-containing protein</fullName>
    </recommendedName>
</protein>
<keyword evidence="1 3" id="KW-0547">Nucleotide-binding</keyword>
<keyword evidence="9" id="KW-1185">Reference proteome</keyword>
<dbReference type="InterPro" id="IPR000719">
    <property type="entry name" value="Prot_kinase_dom"/>
</dbReference>
<dbReference type="Proteomes" id="UP001165060">
    <property type="component" value="Unassembled WGS sequence"/>
</dbReference>
<dbReference type="SUPFAM" id="SSF56112">
    <property type="entry name" value="Protein kinase-like (PK-like)"/>
    <property type="match status" value="1"/>
</dbReference>
<dbReference type="Pfam" id="PF07691">
    <property type="entry name" value="PA14"/>
    <property type="match status" value="1"/>
</dbReference>
<feature type="domain" description="Protein kinase" evidence="6">
    <location>
        <begin position="2498"/>
        <end position="2754"/>
    </location>
</feature>
<dbReference type="Gene3D" id="1.10.510.10">
    <property type="entry name" value="Transferase(Phosphotransferase) domain 1"/>
    <property type="match status" value="1"/>
</dbReference>
<dbReference type="InterPro" id="IPR011009">
    <property type="entry name" value="Kinase-like_dom_sf"/>
</dbReference>
<dbReference type="SMART" id="SM00710">
    <property type="entry name" value="PbH1"/>
    <property type="match status" value="4"/>
</dbReference>
<gene>
    <name evidence="8" type="ORF">TeGR_g7773</name>
</gene>
<dbReference type="InterPro" id="IPR011050">
    <property type="entry name" value="Pectin_lyase_fold/virulence"/>
</dbReference>
<dbReference type="SUPFAM" id="SSF57184">
    <property type="entry name" value="Growth factor receptor domain"/>
    <property type="match status" value="6"/>
</dbReference>
<feature type="binding site" evidence="3">
    <location>
        <position position="2525"/>
    </location>
    <ligand>
        <name>ATP</name>
        <dbReference type="ChEBI" id="CHEBI:30616"/>
    </ligand>
</feature>
<feature type="non-terminal residue" evidence="8">
    <location>
        <position position="2823"/>
    </location>
</feature>
<dbReference type="InterPro" id="IPR037524">
    <property type="entry name" value="PA14/GLEYA"/>
</dbReference>
<dbReference type="SMART" id="SM00220">
    <property type="entry name" value="S_TKc"/>
    <property type="match status" value="1"/>
</dbReference>
<feature type="coiled-coil region" evidence="4">
    <location>
        <begin position="2439"/>
        <end position="2469"/>
    </location>
</feature>
<dbReference type="PROSITE" id="PS51820">
    <property type="entry name" value="PA14"/>
    <property type="match status" value="1"/>
</dbReference>
<evidence type="ECO:0000259" key="7">
    <source>
        <dbReference type="PROSITE" id="PS51820"/>
    </source>
</evidence>
<dbReference type="InterPro" id="IPR006626">
    <property type="entry name" value="PbH1"/>
</dbReference>
<dbReference type="InterPro" id="IPR006212">
    <property type="entry name" value="Furin_repeat"/>
</dbReference>
<feature type="domain" description="PA14" evidence="7">
    <location>
        <begin position="901"/>
        <end position="1073"/>
    </location>
</feature>
<dbReference type="Gene3D" id="2.160.20.10">
    <property type="entry name" value="Single-stranded right-handed beta-helix, Pectin lyase-like"/>
    <property type="match status" value="1"/>
</dbReference>
<evidence type="ECO:0000256" key="2">
    <source>
        <dbReference type="ARBA" id="ARBA00022840"/>
    </source>
</evidence>
<dbReference type="Gene3D" id="2.10.50.10">
    <property type="entry name" value="Tumor Necrosis Factor Receptor, subunit A, domain 2"/>
    <property type="match status" value="9"/>
</dbReference>
<dbReference type="PROSITE" id="PS50011">
    <property type="entry name" value="PROTEIN_KINASE_DOM"/>
    <property type="match status" value="1"/>
</dbReference>